<dbReference type="FunCoup" id="A0A2G5EZ58">
    <property type="interactions" value="19"/>
</dbReference>
<dbReference type="InterPro" id="IPR044810">
    <property type="entry name" value="WRKY_plant"/>
</dbReference>
<dbReference type="GO" id="GO:0005634">
    <property type="term" value="C:nucleus"/>
    <property type="evidence" value="ECO:0007669"/>
    <property type="project" value="UniProtKB-SubCell"/>
</dbReference>
<dbReference type="InParanoid" id="A0A2G5EZ58"/>
<dbReference type="GO" id="GO:0003700">
    <property type="term" value="F:DNA-binding transcription factor activity"/>
    <property type="evidence" value="ECO:0007669"/>
    <property type="project" value="InterPro"/>
</dbReference>
<feature type="region of interest" description="Disordered" evidence="6">
    <location>
        <begin position="94"/>
        <end position="114"/>
    </location>
</feature>
<dbReference type="FunFam" id="2.20.25.80:FF:000003">
    <property type="entry name" value="WRKY transcription factor 57"/>
    <property type="match status" value="1"/>
</dbReference>
<keyword evidence="9" id="KW-1185">Reference proteome</keyword>
<dbReference type="STRING" id="218851.A0A2G5EZ58"/>
<evidence type="ECO:0000256" key="1">
    <source>
        <dbReference type="ARBA" id="ARBA00004123"/>
    </source>
</evidence>
<dbReference type="Gene3D" id="2.20.25.80">
    <property type="entry name" value="WRKY domain"/>
    <property type="match status" value="1"/>
</dbReference>
<organism evidence="8 9">
    <name type="scientific">Aquilegia coerulea</name>
    <name type="common">Rocky mountain columbine</name>
    <dbReference type="NCBI Taxonomy" id="218851"/>
    <lineage>
        <taxon>Eukaryota</taxon>
        <taxon>Viridiplantae</taxon>
        <taxon>Streptophyta</taxon>
        <taxon>Embryophyta</taxon>
        <taxon>Tracheophyta</taxon>
        <taxon>Spermatophyta</taxon>
        <taxon>Magnoliopsida</taxon>
        <taxon>Ranunculales</taxon>
        <taxon>Ranunculaceae</taxon>
        <taxon>Thalictroideae</taxon>
        <taxon>Aquilegia</taxon>
    </lineage>
</organism>
<protein>
    <recommendedName>
        <fullName evidence="7">WRKY domain-containing protein</fullName>
    </recommendedName>
</protein>
<keyword evidence="3" id="KW-0238">DNA-binding</keyword>
<keyword evidence="2" id="KW-0805">Transcription regulation</keyword>
<evidence type="ECO:0000256" key="5">
    <source>
        <dbReference type="ARBA" id="ARBA00023242"/>
    </source>
</evidence>
<evidence type="ECO:0000259" key="7">
    <source>
        <dbReference type="PROSITE" id="PS50811"/>
    </source>
</evidence>
<gene>
    <name evidence="8" type="ORF">AQUCO_00300498v1</name>
</gene>
<dbReference type="InterPro" id="IPR003657">
    <property type="entry name" value="WRKY_dom"/>
</dbReference>
<dbReference type="SMART" id="SM00774">
    <property type="entry name" value="WRKY"/>
    <property type="match status" value="1"/>
</dbReference>
<evidence type="ECO:0000256" key="4">
    <source>
        <dbReference type="ARBA" id="ARBA00023163"/>
    </source>
</evidence>
<dbReference type="EMBL" id="KZ305020">
    <property type="protein sequence ID" value="PIA61010.1"/>
    <property type="molecule type" value="Genomic_DNA"/>
</dbReference>
<dbReference type="PROSITE" id="PS50811">
    <property type="entry name" value="WRKY"/>
    <property type="match status" value="1"/>
</dbReference>
<dbReference type="SUPFAM" id="SSF118290">
    <property type="entry name" value="WRKY DNA-binding domain"/>
    <property type="match status" value="1"/>
</dbReference>
<reference evidence="8 9" key="1">
    <citation type="submission" date="2017-09" db="EMBL/GenBank/DDBJ databases">
        <title>WGS assembly of Aquilegia coerulea Goldsmith.</title>
        <authorList>
            <person name="Hodges S."/>
            <person name="Kramer E."/>
            <person name="Nordborg M."/>
            <person name="Tomkins J."/>
            <person name="Borevitz J."/>
            <person name="Derieg N."/>
            <person name="Yan J."/>
            <person name="Mihaltcheva S."/>
            <person name="Hayes R.D."/>
            <person name="Rokhsar D."/>
        </authorList>
    </citation>
    <scope>NUCLEOTIDE SEQUENCE [LARGE SCALE GENOMIC DNA]</scope>
    <source>
        <strain evidence="9">cv. Goldsmith</strain>
    </source>
</reference>
<evidence type="ECO:0000256" key="6">
    <source>
        <dbReference type="SAM" id="MobiDB-lite"/>
    </source>
</evidence>
<keyword evidence="4" id="KW-0804">Transcription</keyword>
<sequence length="304" mass="34428">MEMGNFKEFEEQIASYNNTTSSSLSSGILDMWNTSDYCDKSSLGFMDLLGFDPAYSFLFNSQSPPQQPSSVFPSSLPSTTTSTLVETSEVLNLPATPNSSSISSSWAEPTSDDQANKLVVKDEEEKEELCKSKKQLKPQKKYQKRQKERRFAFVTKSEVDHLEDGYRWRKYGQKAVKNSPFPRSYYRCTNTTCGVKKRVERSSEDSTLVVTTYEGQHTHMNPVMPRGGVHSGYQANATTFNMPVQISTQHNQLQQYPYLQSLQPAFNLDSSFVHSRGFGTSQASRIEDHGLLQDMVPRDVRVEE</sequence>
<evidence type="ECO:0000313" key="9">
    <source>
        <dbReference type="Proteomes" id="UP000230069"/>
    </source>
</evidence>
<dbReference type="PANTHER" id="PTHR31221">
    <property type="entry name" value="WRKY TRANSCRIPTION FACTOR PROTEIN 1-RELATED"/>
    <property type="match status" value="1"/>
</dbReference>
<proteinExistence type="predicted"/>
<feature type="domain" description="WRKY" evidence="7">
    <location>
        <begin position="157"/>
        <end position="222"/>
    </location>
</feature>
<keyword evidence="5" id="KW-0539">Nucleus</keyword>
<dbReference type="Proteomes" id="UP000230069">
    <property type="component" value="Unassembled WGS sequence"/>
</dbReference>
<dbReference type="AlphaFoldDB" id="A0A2G5EZ58"/>
<name>A0A2G5EZ58_AQUCA</name>
<comment type="subcellular location">
    <subcellularLocation>
        <location evidence="1">Nucleus</location>
    </subcellularLocation>
</comment>
<evidence type="ECO:0000256" key="2">
    <source>
        <dbReference type="ARBA" id="ARBA00023015"/>
    </source>
</evidence>
<accession>A0A2G5EZ58</accession>
<evidence type="ECO:0000313" key="8">
    <source>
        <dbReference type="EMBL" id="PIA61010.1"/>
    </source>
</evidence>
<evidence type="ECO:0000256" key="3">
    <source>
        <dbReference type="ARBA" id="ARBA00023125"/>
    </source>
</evidence>
<dbReference type="Pfam" id="PF03106">
    <property type="entry name" value="WRKY"/>
    <property type="match status" value="1"/>
</dbReference>
<dbReference type="PANTHER" id="PTHR31221:SF378">
    <property type="entry name" value="WRKY TRANSCRIPTION FACTOR 23-RELATED"/>
    <property type="match status" value="1"/>
</dbReference>
<dbReference type="InterPro" id="IPR036576">
    <property type="entry name" value="WRKY_dom_sf"/>
</dbReference>
<dbReference type="OrthoDB" id="1927637at2759"/>
<dbReference type="GO" id="GO:0043565">
    <property type="term" value="F:sequence-specific DNA binding"/>
    <property type="evidence" value="ECO:0007669"/>
    <property type="project" value="InterPro"/>
</dbReference>